<dbReference type="OrthoDB" id="73377at2157"/>
<evidence type="ECO:0000313" key="1">
    <source>
        <dbReference type="EMBL" id="SDA40458.1"/>
    </source>
</evidence>
<sequence>MSELNDLALKENINLEECIVFTKDGGDNLAVNIDFVGIKQRQDKMMGVNFAMSPAQVKQLDEFFSDVKTGELLYYDISQTGFIPVNYRGMSNITRKPSTESDAIFEVTLLIEPAQSIPKDNYFDPTCACCSLHHIY</sequence>
<keyword evidence="2" id="KW-1185">Reference proteome</keyword>
<dbReference type="EMBL" id="FMXB01000002">
    <property type="protein sequence ID" value="SDA40458.1"/>
    <property type="molecule type" value="Genomic_DNA"/>
</dbReference>
<dbReference type="Proteomes" id="UP000323439">
    <property type="component" value="Unassembled WGS sequence"/>
</dbReference>
<protein>
    <submittedName>
        <fullName evidence="1">Uncharacterized protein</fullName>
    </submittedName>
</protein>
<gene>
    <name evidence="1" type="ORF">SAMN02910315_00338</name>
</gene>
<proteinExistence type="predicted"/>
<reference evidence="1 2" key="1">
    <citation type="submission" date="2016-10" db="EMBL/GenBank/DDBJ databases">
        <authorList>
            <person name="Varghese N."/>
            <person name="Submissions S."/>
        </authorList>
    </citation>
    <scope>NUCLEOTIDE SEQUENCE [LARGE SCALE GENOMIC DNA]</scope>
    <source>
        <strain evidence="1 2">DSM 16643</strain>
    </source>
</reference>
<dbReference type="AlphaFoldDB" id="A0A1G5V4B2"/>
<evidence type="ECO:0000313" key="2">
    <source>
        <dbReference type="Proteomes" id="UP000323439"/>
    </source>
</evidence>
<accession>A0A1G5V4B2</accession>
<name>A0A1G5V4B2_9EURY</name>
<organism evidence="1 2">
    <name type="scientific">Methanobrevibacter millerae</name>
    <dbReference type="NCBI Taxonomy" id="230361"/>
    <lineage>
        <taxon>Archaea</taxon>
        <taxon>Methanobacteriati</taxon>
        <taxon>Methanobacteriota</taxon>
        <taxon>Methanomada group</taxon>
        <taxon>Methanobacteria</taxon>
        <taxon>Methanobacteriales</taxon>
        <taxon>Methanobacteriaceae</taxon>
        <taxon>Methanobrevibacter</taxon>
    </lineage>
</organism>
<dbReference type="RefSeq" id="WP_149730978.1">
    <property type="nucleotide sequence ID" value="NZ_FMXB01000002.1"/>
</dbReference>